<protein>
    <submittedName>
        <fullName evidence="1">ABC transporter</fullName>
    </submittedName>
</protein>
<evidence type="ECO:0000313" key="1">
    <source>
        <dbReference type="EMBL" id="MFD0888118.1"/>
    </source>
</evidence>
<dbReference type="Proteomes" id="UP001597024">
    <property type="component" value="Unassembled WGS sequence"/>
</dbReference>
<sequence>MIDGSLLRGEVLARWQDFIGTGDLMRSLESRVGRFRDRLVALVTGRPAPENDLRVALESGVEALIRASADGAA</sequence>
<reference evidence="2" key="1">
    <citation type="journal article" date="2019" name="Int. J. Syst. Evol. Microbiol.">
        <title>The Global Catalogue of Microorganisms (GCM) 10K type strain sequencing project: providing services to taxonomists for standard genome sequencing and annotation.</title>
        <authorList>
            <consortium name="The Broad Institute Genomics Platform"/>
            <consortium name="The Broad Institute Genome Sequencing Center for Infectious Disease"/>
            <person name="Wu L."/>
            <person name="Ma J."/>
        </authorList>
    </citation>
    <scope>NUCLEOTIDE SEQUENCE [LARGE SCALE GENOMIC DNA]</scope>
    <source>
        <strain evidence="2">CCUG 62974</strain>
    </source>
</reference>
<keyword evidence="2" id="KW-1185">Reference proteome</keyword>
<name>A0ABW3DWB2_9ACTN</name>
<proteinExistence type="predicted"/>
<dbReference type="EMBL" id="JBHTHX010001195">
    <property type="protein sequence ID" value="MFD0888118.1"/>
    <property type="molecule type" value="Genomic_DNA"/>
</dbReference>
<evidence type="ECO:0000313" key="2">
    <source>
        <dbReference type="Proteomes" id="UP001597024"/>
    </source>
</evidence>
<gene>
    <name evidence="1" type="ORF">ACFQ08_26560</name>
</gene>
<feature type="non-terminal residue" evidence="1">
    <location>
        <position position="73"/>
    </location>
</feature>
<accession>A0ABW3DWB2</accession>
<organism evidence="1 2">
    <name type="scientific">Streptosporangium algeriense</name>
    <dbReference type="NCBI Taxonomy" id="1682748"/>
    <lineage>
        <taxon>Bacteria</taxon>
        <taxon>Bacillati</taxon>
        <taxon>Actinomycetota</taxon>
        <taxon>Actinomycetes</taxon>
        <taxon>Streptosporangiales</taxon>
        <taxon>Streptosporangiaceae</taxon>
        <taxon>Streptosporangium</taxon>
    </lineage>
</organism>
<comment type="caution">
    <text evidence="1">The sequence shown here is derived from an EMBL/GenBank/DDBJ whole genome shotgun (WGS) entry which is preliminary data.</text>
</comment>